<keyword evidence="5 6" id="KW-0472">Membrane</keyword>
<feature type="transmembrane region" description="Helical" evidence="6">
    <location>
        <begin position="63"/>
        <end position="84"/>
    </location>
</feature>
<keyword evidence="8" id="KW-1185">Reference proteome</keyword>
<dbReference type="GO" id="GO:0016020">
    <property type="term" value="C:membrane"/>
    <property type="evidence" value="ECO:0007669"/>
    <property type="project" value="UniProtKB-SubCell"/>
</dbReference>
<feature type="transmembrane region" description="Helical" evidence="6">
    <location>
        <begin position="96"/>
        <end position="114"/>
    </location>
</feature>
<dbReference type="Pfam" id="PF03073">
    <property type="entry name" value="TspO_MBR"/>
    <property type="match status" value="1"/>
</dbReference>
<evidence type="ECO:0000256" key="5">
    <source>
        <dbReference type="ARBA" id="ARBA00023136"/>
    </source>
</evidence>
<comment type="caution">
    <text evidence="7">The sequence shown here is derived from an EMBL/GenBank/DDBJ whole genome shotgun (WGS) entry which is preliminary data.</text>
</comment>
<reference evidence="7 8" key="1">
    <citation type="submission" date="2019-05" db="EMBL/GenBank/DDBJ databases">
        <title>Kocuria coralli sp. nov., a novel actinobacterium isolated from coral reef seawater.</title>
        <authorList>
            <person name="Li J."/>
        </authorList>
    </citation>
    <scope>NUCLEOTIDE SEQUENCE [LARGE SCALE GENOMIC DNA]</scope>
    <source>
        <strain evidence="7 8">SCSIO 13007</strain>
    </source>
</reference>
<comment type="subcellular location">
    <subcellularLocation>
        <location evidence="1">Membrane</location>
        <topology evidence="1">Multi-pass membrane protein</topology>
    </subcellularLocation>
</comment>
<dbReference type="InterPro" id="IPR038330">
    <property type="entry name" value="TspO/MBR-related_sf"/>
</dbReference>
<dbReference type="Gene3D" id="1.20.1260.100">
    <property type="entry name" value="TspO/MBR protein"/>
    <property type="match status" value="1"/>
</dbReference>
<keyword evidence="3 6" id="KW-0812">Transmembrane</keyword>
<proteinExistence type="inferred from homology"/>
<keyword evidence="4 6" id="KW-1133">Transmembrane helix</keyword>
<organism evidence="7 8">
    <name type="scientific">Kocuria coralli</name>
    <dbReference type="NCBI Taxonomy" id="1461025"/>
    <lineage>
        <taxon>Bacteria</taxon>
        <taxon>Bacillati</taxon>
        <taxon>Actinomycetota</taxon>
        <taxon>Actinomycetes</taxon>
        <taxon>Micrococcales</taxon>
        <taxon>Micrococcaceae</taxon>
        <taxon>Kocuria</taxon>
    </lineage>
</organism>
<protein>
    <submittedName>
        <fullName evidence="7">Tryptophan-rich sensory protein</fullName>
    </submittedName>
</protein>
<feature type="transmembrane region" description="Helical" evidence="6">
    <location>
        <begin position="241"/>
        <end position="263"/>
    </location>
</feature>
<gene>
    <name evidence="7" type="ORF">FCK90_04640</name>
</gene>
<name>A0A5J5L186_9MICC</name>
<evidence type="ECO:0000313" key="8">
    <source>
        <dbReference type="Proteomes" id="UP000325957"/>
    </source>
</evidence>
<feature type="transmembrane region" description="Helical" evidence="6">
    <location>
        <begin position="159"/>
        <end position="179"/>
    </location>
</feature>
<dbReference type="EMBL" id="SZWF01000004">
    <property type="protein sequence ID" value="KAA9394826.1"/>
    <property type="molecule type" value="Genomic_DNA"/>
</dbReference>
<evidence type="ECO:0000256" key="6">
    <source>
        <dbReference type="SAM" id="Phobius"/>
    </source>
</evidence>
<dbReference type="Proteomes" id="UP000325957">
    <property type="component" value="Unassembled WGS sequence"/>
</dbReference>
<sequence length="268" mass="27341">MSSSPGATRSPTASILPAALTLGAVVVAILGAFLGSGAIGGTSVTEAADGWLSADATPVAPGGSAFSIWSVIYAGLALYAIWQLTRSARGSGRQRWLRPWAVASALLNALWLGAVQLDLLFVSVLVILALLAVLLRMLLIMISDHPSGWVEAVLTDGTFGLYLGWVSVATVANIAAWLAAAGAEGFGGWRWAAAAVIAVAAATGVGLAVFTRGRIAPALATSWGIAWIAVARTEGQWESSLLVWTAGIAAAVVLATAVAARLVSRSRP</sequence>
<feature type="transmembrane region" description="Helical" evidence="6">
    <location>
        <begin position="217"/>
        <end position="235"/>
    </location>
</feature>
<dbReference type="OrthoDB" id="5189031at2"/>
<feature type="transmembrane region" description="Helical" evidence="6">
    <location>
        <begin position="191"/>
        <end position="210"/>
    </location>
</feature>
<evidence type="ECO:0000256" key="2">
    <source>
        <dbReference type="ARBA" id="ARBA00007524"/>
    </source>
</evidence>
<evidence type="ECO:0000313" key="7">
    <source>
        <dbReference type="EMBL" id="KAA9394826.1"/>
    </source>
</evidence>
<dbReference type="InterPro" id="IPR004307">
    <property type="entry name" value="TspO_MBR"/>
</dbReference>
<evidence type="ECO:0000256" key="3">
    <source>
        <dbReference type="ARBA" id="ARBA00022692"/>
    </source>
</evidence>
<dbReference type="AlphaFoldDB" id="A0A5J5L186"/>
<accession>A0A5J5L186</accession>
<evidence type="ECO:0000256" key="1">
    <source>
        <dbReference type="ARBA" id="ARBA00004141"/>
    </source>
</evidence>
<comment type="similarity">
    <text evidence="2">Belongs to the TspO/BZRP family.</text>
</comment>
<dbReference type="RefSeq" id="WP_158033137.1">
    <property type="nucleotide sequence ID" value="NZ_ML708613.1"/>
</dbReference>
<evidence type="ECO:0000256" key="4">
    <source>
        <dbReference type="ARBA" id="ARBA00022989"/>
    </source>
</evidence>
<feature type="transmembrane region" description="Helical" evidence="6">
    <location>
        <begin position="120"/>
        <end position="139"/>
    </location>
</feature>